<keyword evidence="2" id="KW-0812">Transmembrane</keyword>
<evidence type="ECO:0008006" key="5">
    <source>
        <dbReference type="Google" id="ProtNLM"/>
    </source>
</evidence>
<keyword evidence="2" id="KW-0472">Membrane</keyword>
<feature type="transmembrane region" description="Helical" evidence="2">
    <location>
        <begin position="257"/>
        <end position="276"/>
    </location>
</feature>
<feature type="transmembrane region" description="Helical" evidence="2">
    <location>
        <begin position="632"/>
        <end position="650"/>
    </location>
</feature>
<evidence type="ECO:0000256" key="1">
    <source>
        <dbReference type="SAM" id="MobiDB-lite"/>
    </source>
</evidence>
<dbReference type="EMBL" id="CAJGYM010000006">
    <property type="protein sequence ID" value="CAD6187181.1"/>
    <property type="molecule type" value="Genomic_DNA"/>
</dbReference>
<feature type="transmembrane region" description="Helical" evidence="2">
    <location>
        <begin position="792"/>
        <end position="813"/>
    </location>
</feature>
<comment type="caution">
    <text evidence="3">The sequence shown here is derived from an EMBL/GenBank/DDBJ whole genome shotgun (WGS) entry which is preliminary data.</text>
</comment>
<proteinExistence type="predicted"/>
<dbReference type="Pfam" id="PF07690">
    <property type="entry name" value="MFS_1"/>
    <property type="match status" value="2"/>
</dbReference>
<evidence type="ECO:0000313" key="3">
    <source>
        <dbReference type="EMBL" id="CAD6187181.1"/>
    </source>
</evidence>
<dbReference type="PANTHER" id="PTHR11360">
    <property type="entry name" value="MONOCARBOXYLATE TRANSPORTER"/>
    <property type="match status" value="1"/>
</dbReference>
<feature type="transmembrane region" description="Helical" evidence="2">
    <location>
        <begin position="698"/>
        <end position="720"/>
    </location>
</feature>
<gene>
    <name evidence="3" type="ORF">CAUJ_LOCUS3100</name>
</gene>
<feature type="compositionally biased region" description="Acidic residues" evidence="1">
    <location>
        <begin position="482"/>
        <end position="493"/>
    </location>
</feature>
<dbReference type="GO" id="GO:0008028">
    <property type="term" value="F:monocarboxylic acid transmembrane transporter activity"/>
    <property type="evidence" value="ECO:0007669"/>
    <property type="project" value="TreeGrafter"/>
</dbReference>
<feature type="compositionally biased region" description="Basic and acidic residues" evidence="1">
    <location>
        <begin position="518"/>
        <end position="532"/>
    </location>
</feature>
<evidence type="ECO:0000256" key="2">
    <source>
        <dbReference type="SAM" id="Phobius"/>
    </source>
</evidence>
<sequence length="843" mass="93243">MEESGGNYEPMNIRKELWVQAETCHYFSPASEGLQSRGIDAQTRTSFSLGRSKNKMTERNRRSSVRTRMKTEDVSTWVSSNKRVYAPTPQVAHVHFAPTTTVENVDDDLSDTESSDSTLVEQPRYLDGGYAWFIVCASFVLHVILDGLSFGFGIFFPLIQKHFKSQRTGASFVGALLLSLPLALAPIAGTVTDLFDCRITILIGGFTCFLAVLASLWCDSVGMFAVVFGGGCGLGMSFVFNAAIVMVTYYFQERRGIATAIAVSGTGVGTFLFPSYLGSISELIGNEFYGSLISILIWVSLIVVIGLAVKDVQWVSDTHEYKEKMFLRRMKQMQEDGESLRVNCYTDEAFEQPLRRACSLPNISTSLLTRLRDIGSSVQSVKDAADVLDIPTRSRSVGTFMARRTALQTLPEYTMLTLDENLEHLQHLDLQTSNSPAVTIHSRRKNRRRILSKTSMSMDRIDDIGSQEKLNLSFHCYSSSGEESEDEDLEESSTSDSEMSNDGDSSSSELTDKVIQPKPKELPSTETPREVKSIPPAPAMDLKNFGRFDRASIARGMSAGRVMAGNAVEARNRLSMHTIGLKFRYDSAPALAARQKRKNKFGKFGLGMVRDASSSVTEEVGTYRSLLRDRNFVLYLVHLTLLYAVLDVPYVFLIDHCTESLMIPLSSAKYLTSAIGICNFVSTFCWGLLADIKCCKKYLFLISSFAVFGISGVLFAAIFVTSFYGMIFLSGLYGCLISSNFVFQSILLTTINTDMSVFQSSYSFAGLCEGLATILAPPLFGLLRDGFGSYTLVFFFSSLIFFASGLVLVRIAIRLRNEEEENKSPTNGISTALEVKDPLLPDV</sequence>
<dbReference type="InterPro" id="IPR050327">
    <property type="entry name" value="Proton-linked_MCT"/>
</dbReference>
<dbReference type="Proteomes" id="UP000835052">
    <property type="component" value="Unassembled WGS sequence"/>
</dbReference>
<feature type="transmembrane region" description="Helical" evidence="2">
    <location>
        <begin position="223"/>
        <end position="250"/>
    </location>
</feature>
<name>A0A8S1GVV5_9PELO</name>
<dbReference type="InterPro" id="IPR036259">
    <property type="entry name" value="MFS_trans_sf"/>
</dbReference>
<keyword evidence="2" id="KW-1133">Transmembrane helix</keyword>
<dbReference type="OrthoDB" id="410267at2759"/>
<accession>A0A8S1GVV5</accession>
<feature type="transmembrane region" description="Helical" evidence="2">
    <location>
        <begin position="130"/>
        <end position="156"/>
    </location>
</feature>
<feature type="transmembrane region" description="Helical" evidence="2">
    <location>
        <begin position="288"/>
        <end position="309"/>
    </location>
</feature>
<dbReference type="InterPro" id="IPR011701">
    <property type="entry name" value="MFS"/>
</dbReference>
<feature type="compositionally biased region" description="Low complexity" evidence="1">
    <location>
        <begin position="494"/>
        <end position="508"/>
    </location>
</feature>
<evidence type="ECO:0000313" key="4">
    <source>
        <dbReference type="Proteomes" id="UP000835052"/>
    </source>
</evidence>
<feature type="transmembrane region" description="Helical" evidence="2">
    <location>
        <begin position="670"/>
        <end position="689"/>
    </location>
</feature>
<organism evidence="3 4">
    <name type="scientific">Caenorhabditis auriculariae</name>
    <dbReference type="NCBI Taxonomy" id="2777116"/>
    <lineage>
        <taxon>Eukaryota</taxon>
        <taxon>Metazoa</taxon>
        <taxon>Ecdysozoa</taxon>
        <taxon>Nematoda</taxon>
        <taxon>Chromadorea</taxon>
        <taxon>Rhabditida</taxon>
        <taxon>Rhabditina</taxon>
        <taxon>Rhabditomorpha</taxon>
        <taxon>Rhabditoidea</taxon>
        <taxon>Rhabditidae</taxon>
        <taxon>Peloderinae</taxon>
        <taxon>Caenorhabditis</taxon>
    </lineage>
</organism>
<dbReference type="SUPFAM" id="SSF103473">
    <property type="entry name" value="MFS general substrate transporter"/>
    <property type="match status" value="1"/>
</dbReference>
<keyword evidence="4" id="KW-1185">Reference proteome</keyword>
<dbReference type="AlphaFoldDB" id="A0A8S1GVV5"/>
<feature type="transmembrane region" description="Helical" evidence="2">
    <location>
        <begin position="168"/>
        <end position="187"/>
    </location>
</feature>
<reference evidence="3" key="1">
    <citation type="submission" date="2020-10" db="EMBL/GenBank/DDBJ databases">
        <authorList>
            <person name="Kikuchi T."/>
        </authorList>
    </citation>
    <scope>NUCLEOTIDE SEQUENCE</scope>
    <source>
        <strain evidence="3">NKZ352</strain>
    </source>
</reference>
<protein>
    <recommendedName>
        <fullName evidence="5">Major facilitator superfamily (MFS) profile domain-containing protein</fullName>
    </recommendedName>
</protein>
<feature type="region of interest" description="Disordered" evidence="1">
    <location>
        <begin position="478"/>
        <end position="539"/>
    </location>
</feature>
<dbReference type="Gene3D" id="1.20.1250.20">
    <property type="entry name" value="MFS general substrate transporter like domains"/>
    <property type="match status" value="2"/>
</dbReference>
<feature type="transmembrane region" description="Helical" evidence="2">
    <location>
        <begin position="199"/>
        <end position="217"/>
    </location>
</feature>
<feature type="transmembrane region" description="Helical" evidence="2">
    <location>
        <begin position="726"/>
        <end position="749"/>
    </location>
</feature>
<dbReference type="PANTHER" id="PTHR11360:SF297">
    <property type="entry name" value="MFS DOMAIN-CONTAINING PROTEIN"/>
    <property type="match status" value="1"/>
</dbReference>
<feature type="transmembrane region" description="Helical" evidence="2">
    <location>
        <begin position="761"/>
        <end position="780"/>
    </location>
</feature>